<feature type="transmembrane region" description="Helical" evidence="10">
    <location>
        <begin position="56"/>
        <end position="75"/>
    </location>
</feature>
<dbReference type="Pfam" id="PF00999">
    <property type="entry name" value="Na_H_Exchanger"/>
    <property type="match status" value="1"/>
</dbReference>
<evidence type="ECO:0000256" key="3">
    <source>
        <dbReference type="ARBA" id="ARBA00022449"/>
    </source>
</evidence>
<comment type="caution">
    <text evidence="12">The sequence shown here is derived from an EMBL/GenBank/DDBJ whole genome shotgun (WGS) entry which is preliminary data.</text>
</comment>
<dbReference type="EMBL" id="JBBEGM010000004">
    <property type="protein sequence ID" value="MEJ2861829.1"/>
    <property type="molecule type" value="Genomic_DNA"/>
</dbReference>
<evidence type="ECO:0000256" key="2">
    <source>
        <dbReference type="ARBA" id="ARBA00022448"/>
    </source>
</evidence>
<dbReference type="PANTHER" id="PTHR32507">
    <property type="entry name" value="NA(+)/H(+) ANTIPORTER 1"/>
    <property type="match status" value="1"/>
</dbReference>
<evidence type="ECO:0000256" key="7">
    <source>
        <dbReference type="ARBA" id="ARBA00023065"/>
    </source>
</evidence>
<dbReference type="Proteomes" id="UP001369736">
    <property type="component" value="Unassembled WGS sequence"/>
</dbReference>
<evidence type="ECO:0000256" key="9">
    <source>
        <dbReference type="SAM" id="MobiDB-lite"/>
    </source>
</evidence>
<evidence type="ECO:0000256" key="4">
    <source>
        <dbReference type="ARBA" id="ARBA00022475"/>
    </source>
</evidence>
<evidence type="ECO:0000256" key="6">
    <source>
        <dbReference type="ARBA" id="ARBA00022989"/>
    </source>
</evidence>
<dbReference type="Gene3D" id="1.20.1530.20">
    <property type="match status" value="1"/>
</dbReference>
<evidence type="ECO:0000313" key="12">
    <source>
        <dbReference type="EMBL" id="MEJ2861829.1"/>
    </source>
</evidence>
<feature type="transmembrane region" description="Helical" evidence="10">
    <location>
        <begin position="209"/>
        <end position="228"/>
    </location>
</feature>
<feature type="compositionally biased region" description="Basic and acidic residues" evidence="9">
    <location>
        <begin position="498"/>
        <end position="508"/>
    </location>
</feature>
<keyword evidence="3" id="KW-0050">Antiport</keyword>
<evidence type="ECO:0000256" key="5">
    <source>
        <dbReference type="ARBA" id="ARBA00022692"/>
    </source>
</evidence>
<dbReference type="InterPro" id="IPR038770">
    <property type="entry name" value="Na+/solute_symporter_sf"/>
</dbReference>
<reference evidence="12 13" key="1">
    <citation type="submission" date="2024-03" db="EMBL/GenBank/DDBJ databases">
        <title>Actinomycetospora sp. OC33-EN07, a novel actinomycete isolated from wild orchid (Aerides multiflora).</title>
        <authorList>
            <person name="Suriyachadkun C."/>
        </authorList>
    </citation>
    <scope>NUCLEOTIDE SEQUENCE [LARGE SCALE GENOMIC DNA]</scope>
    <source>
        <strain evidence="12 13">OC33-EN07</strain>
    </source>
</reference>
<feature type="transmembrane region" description="Helical" evidence="10">
    <location>
        <begin position="159"/>
        <end position="178"/>
    </location>
</feature>
<evidence type="ECO:0000313" key="13">
    <source>
        <dbReference type="Proteomes" id="UP001369736"/>
    </source>
</evidence>
<comment type="subcellular location">
    <subcellularLocation>
        <location evidence="1">Cell membrane</location>
        <topology evidence="1">Multi-pass membrane protein</topology>
    </subcellularLocation>
</comment>
<dbReference type="Pfam" id="PF02080">
    <property type="entry name" value="TrkA_C"/>
    <property type="match status" value="1"/>
</dbReference>
<keyword evidence="4" id="KW-1003">Cell membrane</keyword>
<dbReference type="NCBIfam" id="NF003715">
    <property type="entry name" value="PRK05326.1-2"/>
    <property type="match status" value="1"/>
</dbReference>
<evidence type="ECO:0000259" key="11">
    <source>
        <dbReference type="PROSITE" id="PS51202"/>
    </source>
</evidence>
<dbReference type="Gene3D" id="3.30.70.1450">
    <property type="entry name" value="Regulator of K+ conductance, C-terminal domain"/>
    <property type="match status" value="1"/>
</dbReference>
<dbReference type="PROSITE" id="PS51202">
    <property type="entry name" value="RCK_C"/>
    <property type="match status" value="1"/>
</dbReference>
<dbReference type="PANTHER" id="PTHR32507:SF7">
    <property type="entry name" value="K(+)_H(+) ANTIPORTER NHAP2"/>
    <property type="match status" value="1"/>
</dbReference>
<feature type="transmembrane region" description="Helical" evidence="10">
    <location>
        <begin position="266"/>
        <end position="285"/>
    </location>
</feature>
<dbReference type="RefSeq" id="WP_337702927.1">
    <property type="nucleotide sequence ID" value="NZ_JBBEGM010000004.1"/>
</dbReference>
<feature type="transmembrane region" description="Helical" evidence="10">
    <location>
        <begin position="118"/>
        <end position="138"/>
    </location>
</feature>
<name>A0ABU8M3B1_9PSEU</name>
<keyword evidence="6 10" id="KW-1133">Transmembrane helix</keyword>
<proteinExistence type="predicted"/>
<keyword evidence="8 10" id="KW-0472">Membrane</keyword>
<accession>A0ABU8M3B1</accession>
<keyword evidence="5 10" id="KW-0812">Transmembrane</keyword>
<dbReference type="InterPro" id="IPR036721">
    <property type="entry name" value="RCK_C_sf"/>
</dbReference>
<feature type="transmembrane region" description="Helical" evidence="10">
    <location>
        <begin position="291"/>
        <end position="314"/>
    </location>
</feature>
<evidence type="ECO:0000256" key="1">
    <source>
        <dbReference type="ARBA" id="ARBA00004651"/>
    </source>
</evidence>
<keyword evidence="13" id="KW-1185">Reference proteome</keyword>
<dbReference type="SUPFAM" id="SSF116726">
    <property type="entry name" value="TrkA C-terminal domain-like"/>
    <property type="match status" value="1"/>
</dbReference>
<dbReference type="NCBIfam" id="NF003716">
    <property type="entry name" value="PRK05326.1-3"/>
    <property type="match status" value="1"/>
</dbReference>
<evidence type="ECO:0000256" key="8">
    <source>
        <dbReference type="ARBA" id="ARBA00023136"/>
    </source>
</evidence>
<feature type="transmembrane region" description="Helical" evidence="10">
    <location>
        <begin position="326"/>
        <end position="347"/>
    </location>
</feature>
<feature type="transmembrane region" description="Helical" evidence="10">
    <location>
        <begin position="6"/>
        <end position="26"/>
    </location>
</feature>
<organism evidence="12 13">
    <name type="scientific">Actinomycetospora flava</name>
    <dbReference type="NCBI Taxonomy" id="3129232"/>
    <lineage>
        <taxon>Bacteria</taxon>
        <taxon>Bacillati</taxon>
        <taxon>Actinomycetota</taxon>
        <taxon>Actinomycetes</taxon>
        <taxon>Pseudonocardiales</taxon>
        <taxon>Pseudonocardiaceae</taxon>
        <taxon>Actinomycetospora</taxon>
    </lineage>
</organism>
<keyword evidence="2" id="KW-0813">Transport</keyword>
<feature type="transmembrane region" description="Helical" evidence="10">
    <location>
        <begin position="234"/>
        <end position="254"/>
    </location>
</feature>
<dbReference type="InterPro" id="IPR006037">
    <property type="entry name" value="RCK_C"/>
</dbReference>
<keyword evidence="7" id="KW-0406">Ion transport</keyword>
<feature type="compositionally biased region" description="Gly residues" evidence="9">
    <location>
        <begin position="513"/>
        <end position="524"/>
    </location>
</feature>
<evidence type="ECO:0000256" key="10">
    <source>
        <dbReference type="SAM" id="Phobius"/>
    </source>
</evidence>
<feature type="transmembrane region" description="Helical" evidence="10">
    <location>
        <begin position="87"/>
        <end position="112"/>
    </location>
</feature>
<feature type="transmembrane region" description="Helical" evidence="10">
    <location>
        <begin position="359"/>
        <end position="379"/>
    </location>
</feature>
<sequence length="524" mass="54002">MDQLPFLLGIGAAVVLVSVLAVRVSTRVGLPSLLIYLGIGVALGESGLGIRFDDAGLTQALGVAALVLILADGGLSTRWNTVRPALGLGLALSTVAVAVSIGVTGLALWSLLGLDLRVAFLWGAVLSSTDAAAVFSVLRNLGLSGRLTGSLELESGLNDAPVFLAVVILSSATALSWLDPLLVVYELLVGGLLGAALGRVGALGLRRAALPATGLYPLATLAVCILSFASAQLLHASGLLATYVAALVLGNSTLPHREGSRSFAEGLGWLAQIGLFVLLGLYVSPDRLSGAVVPALIAGAVLLFAARPLSVAAASIGFRVPWREQIFLSWAGLRGAVPIVLALVPLTGGLPGARDLVDAVFVLVVVLVLVQGTTLPFVARKLGLAGDSRVEEIEVDAAPLDTLRADLLQMTVPVGSRMHGVYVRELRLPEGSGLSLVVRAGTSFTPQGESRIQEGDQLLVVTTETARDAAEERLRSVDRSGRLARWRGDTGGTPGLRGEGRTTDRGTPPRDGTGPGTGPGKMGR</sequence>
<feature type="transmembrane region" description="Helical" evidence="10">
    <location>
        <begin position="33"/>
        <end position="50"/>
    </location>
</feature>
<feature type="transmembrane region" description="Helical" evidence="10">
    <location>
        <begin position="184"/>
        <end position="202"/>
    </location>
</feature>
<dbReference type="InterPro" id="IPR006153">
    <property type="entry name" value="Cation/H_exchanger_TM"/>
</dbReference>
<feature type="domain" description="RCK C-terminal" evidence="11">
    <location>
        <begin position="395"/>
        <end position="476"/>
    </location>
</feature>
<protein>
    <submittedName>
        <fullName evidence="12">Potassium/proton antiporter</fullName>
    </submittedName>
</protein>
<gene>
    <name evidence="12" type="ORF">WCD58_11715</name>
</gene>
<feature type="region of interest" description="Disordered" evidence="9">
    <location>
        <begin position="481"/>
        <end position="524"/>
    </location>
</feature>